<comment type="caution">
    <text evidence="2">The sequence shown here is derived from an EMBL/GenBank/DDBJ whole genome shotgun (WGS) entry which is preliminary data.</text>
</comment>
<evidence type="ECO:0000256" key="1">
    <source>
        <dbReference type="SAM" id="Phobius"/>
    </source>
</evidence>
<protein>
    <submittedName>
        <fullName evidence="2">Uncharacterized protein</fullName>
    </submittedName>
</protein>
<keyword evidence="1" id="KW-1133">Transmembrane helix</keyword>
<keyword evidence="1" id="KW-0812">Transmembrane</keyword>
<name>A0AAE0D5E6_COLKA</name>
<keyword evidence="3" id="KW-1185">Reference proteome</keyword>
<dbReference type="Proteomes" id="UP001281614">
    <property type="component" value="Unassembled WGS sequence"/>
</dbReference>
<evidence type="ECO:0000313" key="2">
    <source>
        <dbReference type="EMBL" id="KAK2749695.1"/>
    </source>
</evidence>
<accession>A0AAE0D5E6</accession>
<evidence type="ECO:0000313" key="3">
    <source>
        <dbReference type="Proteomes" id="UP001281614"/>
    </source>
</evidence>
<organism evidence="2 3">
    <name type="scientific">Colletotrichum kahawae</name>
    <name type="common">Coffee berry disease fungus</name>
    <dbReference type="NCBI Taxonomy" id="34407"/>
    <lineage>
        <taxon>Eukaryota</taxon>
        <taxon>Fungi</taxon>
        <taxon>Dikarya</taxon>
        <taxon>Ascomycota</taxon>
        <taxon>Pezizomycotina</taxon>
        <taxon>Sordariomycetes</taxon>
        <taxon>Hypocreomycetidae</taxon>
        <taxon>Glomerellales</taxon>
        <taxon>Glomerellaceae</taxon>
        <taxon>Colletotrichum</taxon>
        <taxon>Colletotrichum gloeosporioides species complex</taxon>
    </lineage>
</organism>
<proteinExistence type="predicted"/>
<gene>
    <name evidence="2" type="ORF">CKAH01_17992</name>
</gene>
<feature type="transmembrane region" description="Helical" evidence="1">
    <location>
        <begin position="160"/>
        <end position="185"/>
    </location>
</feature>
<feature type="transmembrane region" description="Helical" evidence="1">
    <location>
        <begin position="119"/>
        <end position="139"/>
    </location>
</feature>
<sequence>MNFTVPITLRYANWTAPPVSALNFSTNCTITAEWARTWLAGEKGVNNAAASAYFRQALPPNLRGLPTDGQLVDWYLALRHIQWQYVQENPFNGSNASPWVNKVIVGAFEACTAEVMISAYIQAILATVLGLIPLWEWVLRRRRITPSRRQQHIIEVFNATLGIFVDTCLLLSFSVSLAGIILSVAGTLTEAARW</sequence>
<reference evidence="2" key="1">
    <citation type="submission" date="2023-02" db="EMBL/GenBank/DDBJ databases">
        <title>Colletotrichum kahawae CIFC_Que2 genome sequencing and assembly.</title>
        <authorList>
            <person name="Baroncelli R."/>
        </authorList>
    </citation>
    <scope>NUCLEOTIDE SEQUENCE</scope>
    <source>
        <strain evidence="2">CIFC_Que2</strain>
    </source>
</reference>
<dbReference type="AlphaFoldDB" id="A0AAE0D5E6"/>
<keyword evidence="1" id="KW-0472">Membrane</keyword>
<dbReference type="EMBL" id="VYYT01000275">
    <property type="protein sequence ID" value="KAK2749695.1"/>
    <property type="molecule type" value="Genomic_DNA"/>
</dbReference>